<feature type="region of interest" description="Disordered" evidence="1">
    <location>
        <begin position="50"/>
        <end position="84"/>
    </location>
</feature>
<dbReference type="InterPro" id="IPR027817">
    <property type="entry name" value="Costars_dom"/>
</dbReference>
<dbReference type="EMBL" id="REGW02000012">
    <property type="protein sequence ID" value="KAE8288520.1"/>
    <property type="molecule type" value="Genomic_DNA"/>
</dbReference>
<dbReference type="GO" id="GO:0030017">
    <property type="term" value="C:sarcomere"/>
    <property type="evidence" value="ECO:0007669"/>
    <property type="project" value="TreeGrafter"/>
</dbReference>
<dbReference type="GO" id="GO:0003779">
    <property type="term" value="F:actin binding"/>
    <property type="evidence" value="ECO:0007669"/>
    <property type="project" value="InterPro"/>
</dbReference>
<accession>A0A6G0IAQ6</accession>
<dbReference type="Proteomes" id="UP000424527">
    <property type="component" value="Unassembled WGS sequence"/>
</dbReference>
<dbReference type="GO" id="GO:0045944">
    <property type="term" value="P:positive regulation of transcription by RNA polymerase II"/>
    <property type="evidence" value="ECO:0007669"/>
    <property type="project" value="TreeGrafter"/>
</dbReference>
<proteinExistence type="predicted"/>
<dbReference type="Pfam" id="PF14705">
    <property type="entry name" value="Costars"/>
    <property type="match status" value="1"/>
</dbReference>
<dbReference type="Gene3D" id="1.10.10.1540">
    <property type="entry name" value="Costar domain"/>
    <property type="match status" value="1"/>
</dbReference>
<keyword evidence="4" id="KW-1185">Reference proteome</keyword>
<organism evidence="3 4">
    <name type="scientific">Larimichthys crocea</name>
    <name type="common">Large yellow croaker</name>
    <name type="synonym">Pseudosciaena crocea</name>
    <dbReference type="NCBI Taxonomy" id="215358"/>
    <lineage>
        <taxon>Eukaryota</taxon>
        <taxon>Metazoa</taxon>
        <taxon>Chordata</taxon>
        <taxon>Craniata</taxon>
        <taxon>Vertebrata</taxon>
        <taxon>Euteleostomi</taxon>
        <taxon>Actinopterygii</taxon>
        <taxon>Neopterygii</taxon>
        <taxon>Teleostei</taxon>
        <taxon>Neoteleostei</taxon>
        <taxon>Acanthomorphata</taxon>
        <taxon>Eupercaria</taxon>
        <taxon>Sciaenidae</taxon>
        <taxon>Larimichthys</taxon>
    </lineage>
</organism>
<evidence type="ECO:0000313" key="3">
    <source>
        <dbReference type="EMBL" id="KAE8288520.1"/>
    </source>
</evidence>
<dbReference type="KEGG" id="lco:104926223"/>
<evidence type="ECO:0000256" key="1">
    <source>
        <dbReference type="SAM" id="MobiDB-lite"/>
    </source>
</evidence>
<dbReference type="AlphaFoldDB" id="A0A6G0IAQ6"/>
<dbReference type="InterPro" id="IPR038095">
    <property type="entry name" value="Costars_sf"/>
</dbReference>
<gene>
    <name evidence="3" type="ORF">D5F01_LYC12392</name>
</gene>
<dbReference type="InterPro" id="IPR026111">
    <property type="entry name" value="Abra"/>
</dbReference>
<feature type="domain" description="Costars" evidence="2">
    <location>
        <begin position="91"/>
        <end position="176"/>
    </location>
</feature>
<dbReference type="PANTHER" id="PTHR22739">
    <property type="entry name" value="STRIATED MUSCLE ACTIVATOR OF RHO-DEPENDENT SIGNALING-RELATED"/>
    <property type="match status" value="1"/>
</dbReference>
<dbReference type="SMART" id="SM01283">
    <property type="entry name" value="Costars"/>
    <property type="match status" value="1"/>
</dbReference>
<sequence length="177" mass="20063">MGTNSQITVMETEDIPAPAQCNDDTAVCVASVKDLKENWQKWSNEQQEYQKHNPFSHDTRPRVVVPQKGQDDYGKPPQGSLTEQRGKDAHIHISREVQELCEAIKNIGEPGLRDTDGSGIVRTVITVRFGKLFEHYVTISNKLVGILLRARKQRLVDFEGEMLWQGKDDHVVITLLE</sequence>
<protein>
    <submittedName>
        <fullName evidence="3">Actin-binding Rho-activating protein MS1 Striated muscle activator of Rho-dependent signaling</fullName>
    </submittedName>
</protein>
<evidence type="ECO:0000313" key="4">
    <source>
        <dbReference type="Proteomes" id="UP000424527"/>
    </source>
</evidence>
<comment type="caution">
    <text evidence="3">The sequence shown here is derived from an EMBL/GenBank/DDBJ whole genome shotgun (WGS) entry which is preliminary data.</text>
</comment>
<dbReference type="PANTHER" id="PTHR22739:SF22">
    <property type="entry name" value="COSTARS DOMAIN-CONTAINING PROTEIN"/>
    <property type="match status" value="1"/>
</dbReference>
<dbReference type="OrthoDB" id="9871914at2759"/>
<evidence type="ECO:0000259" key="2">
    <source>
        <dbReference type="SMART" id="SM01283"/>
    </source>
</evidence>
<feature type="compositionally biased region" description="Basic and acidic residues" evidence="1">
    <location>
        <begin position="50"/>
        <end position="61"/>
    </location>
</feature>
<name>A0A6G0IAQ6_LARCR</name>
<reference evidence="3 4" key="1">
    <citation type="submission" date="2019-07" db="EMBL/GenBank/DDBJ databases">
        <title>Chromosome genome assembly for large yellow croaker.</title>
        <authorList>
            <person name="Xiao S."/>
        </authorList>
    </citation>
    <scope>NUCLEOTIDE SEQUENCE [LARGE SCALE GENOMIC DNA]</scope>
    <source>
        <strain evidence="3">JMULYC20181020</strain>
        <tissue evidence="3">Muscle</tissue>
    </source>
</reference>
<dbReference type="GO" id="GO:0035025">
    <property type="term" value="P:positive regulation of Rho protein signal transduction"/>
    <property type="evidence" value="ECO:0007669"/>
    <property type="project" value="InterPro"/>
</dbReference>